<keyword evidence="12" id="KW-0346">Stress response</keyword>
<evidence type="ECO:0000313" key="18">
    <source>
        <dbReference type="Proteomes" id="UP001262410"/>
    </source>
</evidence>
<dbReference type="EC" id="3.4.21.107" evidence="4"/>
<name>A0ABU1JRC9_9PROT</name>
<dbReference type="RefSeq" id="WP_309796152.1">
    <property type="nucleotide sequence ID" value="NZ_JAVDPW010000006.1"/>
</dbReference>
<evidence type="ECO:0000259" key="16">
    <source>
        <dbReference type="PROSITE" id="PS50106"/>
    </source>
</evidence>
<dbReference type="SUPFAM" id="SSF50494">
    <property type="entry name" value="Trypsin-like serine proteases"/>
    <property type="match status" value="1"/>
</dbReference>
<evidence type="ECO:0000313" key="17">
    <source>
        <dbReference type="EMBL" id="MDR6291172.1"/>
    </source>
</evidence>
<comment type="catalytic activity">
    <reaction evidence="1">
        <text>Acts on substrates that are at least partially unfolded. The cleavage site P1 residue is normally between a pair of hydrophobic residues, such as Val-|-Val.</text>
        <dbReference type="EC" id="3.4.21.107"/>
    </reaction>
</comment>
<comment type="caution">
    <text evidence="17">The sequence shown here is derived from an EMBL/GenBank/DDBJ whole genome shotgun (WGS) entry which is preliminary data.</text>
</comment>
<evidence type="ECO:0000256" key="10">
    <source>
        <dbReference type="ARBA" id="ARBA00022801"/>
    </source>
</evidence>
<dbReference type="PROSITE" id="PS50106">
    <property type="entry name" value="PDZ"/>
    <property type="match status" value="2"/>
</dbReference>
<keyword evidence="15" id="KW-1133">Transmembrane helix</keyword>
<evidence type="ECO:0000256" key="1">
    <source>
        <dbReference type="ARBA" id="ARBA00001772"/>
    </source>
</evidence>
<dbReference type="PRINTS" id="PR00834">
    <property type="entry name" value="PROTEASES2C"/>
</dbReference>
<keyword evidence="6 17" id="KW-0645">Protease</keyword>
<dbReference type="Proteomes" id="UP001262410">
    <property type="component" value="Unassembled WGS sequence"/>
</dbReference>
<evidence type="ECO:0000256" key="4">
    <source>
        <dbReference type="ARBA" id="ARBA00013035"/>
    </source>
</evidence>
<dbReference type="SUPFAM" id="SSF50156">
    <property type="entry name" value="PDZ domain-like"/>
    <property type="match status" value="2"/>
</dbReference>
<keyword evidence="10 17" id="KW-0378">Hydrolase</keyword>
<dbReference type="Pfam" id="PF13180">
    <property type="entry name" value="PDZ_2"/>
    <property type="match status" value="2"/>
</dbReference>
<dbReference type="InterPro" id="IPR036034">
    <property type="entry name" value="PDZ_sf"/>
</dbReference>
<organism evidence="17 18">
    <name type="scientific">Inquilinus ginsengisoli</name>
    <dbReference type="NCBI Taxonomy" id="363840"/>
    <lineage>
        <taxon>Bacteria</taxon>
        <taxon>Pseudomonadati</taxon>
        <taxon>Pseudomonadota</taxon>
        <taxon>Alphaproteobacteria</taxon>
        <taxon>Rhodospirillales</taxon>
        <taxon>Rhodospirillaceae</taxon>
        <taxon>Inquilinus</taxon>
    </lineage>
</organism>
<sequence length="530" mass="55124">MKTPFGSDDQARRPGLRRMTAALLLGTALIGVPVGAILSFDRPAVAQSQNEATTAIVPVAPGSFAGLVRQVTPAVVNVSTVEHPAASRMADRDDGGEMQQFPQGQGSPFDQFFKRFFDEQQPGRRGQRGGGGGGGDDADQVVHGAGSGFIIDPAGYIVTNNHVVKDADADKITVTLNDGTEIPAKVVGTDEKTDLALLKIDTDKKLTAVEWGDSDAAQVGDWVVAVGNPFGLGGSVTAGIVSARGRDLHSGPFDDFLQIDAPINRGNSGGPSFDTSGKVIGINSAIYSPSGGSVGIGFAIPSNLAKTVIAQIREHGSVERGWLGVQIQAVTPEMADALGLDKAKGALVADVQDDSPALKAGLKQGDVILSFDGKPVNQLSELPRLVADTAAGKTVPVEVLRNGKSETVQVDIAKLPNTQQVASAEENGPAVDDQLGLSLSALTPKVRREFSVPDEIEGVLVTGIREDGPARETGVGPGDVIVRVGSETVKTPSEVAKQVKVAKEADRSAVMLLINHQGDQRFVALKLPKA</sequence>
<feature type="domain" description="PDZ" evidence="16">
    <location>
        <begin position="307"/>
        <end position="403"/>
    </location>
</feature>
<keyword evidence="11" id="KW-0720">Serine protease</keyword>
<comment type="subcellular location">
    <subcellularLocation>
        <location evidence="2">Periplasm</location>
    </subcellularLocation>
</comment>
<protein>
    <recommendedName>
        <fullName evidence="5">Probable periplasmic serine endoprotease DegP-like</fullName>
        <ecNumber evidence="4">3.4.21.107</ecNumber>
    </recommendedName>
    <alternativeName>
        <fullName evidence="13">Protease Do</fullName>
    </alternativeName>
</protein>
<dbReference type="Gene3D" id="2.30.42.10">
    <property type="match status" value="2"/>
</dbReference>
<evidence type="ECO:0000256" key="11">
    <source>
        <dbReference type="ARBA" id="ARBA00022825"/>
    </source>
</evidence>
<keyword evidence="8" id="KW-0677">Repeat</keyword>
<dbReference type="SMART" id="SM00228">
    <property type="entry name" value="PDZ"/>
    <property type="match status" value="2"/>
</dbReference>
<keyword evidence="15" id="KW-0472">Membrane</keyword>
<dbReference type="CDD" id="cd10839">
    <property type="entry name" value="cpPDZ1_DegP-like"/>
    <property type="match status" value="1"/>
</dbReference>
<gene>
    <name evidence="17" type="ORF">E9232_003698</name>
</gene>
<evidence type="ECO:0000256" key="8">
    <source>
        <dbReference type="ARBA" id="ARBA00022737"/>
    </source>
</evidence>
<evidence type="ECO:0000256" key="3">
    <source>
        <dbReference type="ARBA" id="ARBA00010541"/>
    </source>
</evidence>
<dbReference type="PANTHER" id="PTHR22939:SF130">
    <property type="entry name" value="PERIPLASMIC SERINE ENDOPROTEASE DEGP-LIKE-RELATED"/>
    <property type="match status" value="1"/>
</dbReference>
<dbReference type="EMBL" id="JAVDPW010000006">
    <property type="protein sequence ID" value="MDR6291172.1"/>
    <property type="molecule type" value="Genomic_DNA"/>
</dbReference>
<reference evidence="17 18" key="1">
    <citation type="submission" date="2023-07" db="EMBL/GenBank/DDBJ databases">
        <title>Sorghum-associated microbial communities from plants grown in Nebraska, USA.</title>
        <authorList>
            <person name="Schachtman D."/>
        </authorList>
    </citation>
    <scope>NUCLEOTIDE SEQUENCE [LARGE SCALE GENOMIC DNA]</scope>
    <source>
        <strain evidence="17 18">584</strain>
    </source>
</reference>
<accession>A0ABU1JRC9</accession>
<evidence type="ECO:0000256" key="5">
    <source>
        <dbReference type="ARBA" id="ARBA00013958"/>
    </source>
</evidence>
<feature type="transmembrane region" description="Helical" evidence="15">
    <location>
        <begin position="21"/>
        <end position="40"/>
    </location>
</feature>
<evidence type="ECO:0000256" key="6">
    <source>
        <dbReference type="ARBA" id="ARBA00022670"/>
    </source>
</evidence>
<keyword evidence="9" id="KW-0574">Periplasm</keyword>
<feature type="region of interest" description="Disordered" evidence="14">
    <location>
        <begin position="121"/>
        <end position="141"/>
    </location>
</feature>
<comment type="similarity">
    <text evidence="3">Belongs to the peptidase S1C family.</text>
</comment>
<dbReference type="Gene3D" id="2.40.10.120">
    <property type="match status" value="1"/>
</dbReference>
<evidence type="ECO:0000256" key="15">
    <source>
        <dbReference type="SAM" id="Phobius"/>
    </source>
</evidence>
<dbReference type="GO" id="GO:0008233">
    <property type="term" value="F:peptidase activity"/>
    <property type="evidence" value="ECO:0007669"/>
    <property type="project" value="UniProtKB-KW"/>
</dbReference>
<feature type="domain" description="PDZ" evidence="16">
    <location>
        <begin position="409"/>
        <end position="517"/>
    </location>
</feature>
<evidence type="ECO:0000256" key="14">
    <source>
        <dbReference type="SAM" id="MobiDB-lite"/>
    </source>
</evidence>
<keyword evidence="18" id="KW-1185">Reference proteome</keyword>
<dbReference type="InterPro" id="IPR001940">
    <property type="entry name" value="Peptidase_S1C"/>
</dbReference>
<keyword evidence="7" id="KW-0732">Signal</keyword>
<dbReference type="InterPro" id="IPR009003">
    <property type="entry name" value="Peptidase_S1_PA"/>
</dbReference>
<evidence type="ECO:0000256" key="13">
    <source>
        <dbReference type="ARBA" id="ARBA00032850"/>
    </source>
</evidence>
<dbReference type="Pfam" id="PF13365">
    <property type="entry name" value="Trypsin_2"/>
    <property type="match status" value="1"/>
</dbReference>
<dbReference type="NCBIfam" id="TIGR02037">
    <property type="entry name" value="degP_htrA_DO"/>
    <property type="match status" value="1"/>
</dbReference>
<dbReference type="InterPro" id="IPR001478">
    <property type="entry name" value="PDZ"/>
</dbReference>
<keyword evidence="15" id="KW-0812">Transmembrane</keyword>
<evidence type="ECO:0000256" key="2">
    <source>
        <dbReference type="ARBA" id="ARBA00004418"/>
    </source>
</evidence>
<proteinExistence type="inferred from homology"/>
<evidence type="ECO:0000256" key="9">
    <source>
        <dbReference type="ARBA" id="ARBA00022764"/>
    </source>
</evidence>
<dbReference type="GO" id="GO:0006508">
    <property type="term" value="P:proteolysis"/>
    <property type="evidence" value="ECO:0007669"/>
    <property type="project" value="UniProtKB-KW"/>
</dbReference>
<evidence type="ECO:0000256" key="7">
    <source>
        <dbReference type="ARBA" id="ARBA00022729"/>
    </source>
</evidence>
<dbReference type="PANTHER" id="PTHR22939">
    <property type="entry name" value="SERINE PROTEASE FAMILY S1C HTRA-RELATED"/>
    <property type="match status" value="1"/>
</dbReference>
<evidence type="ECO:0000256" key="12">
    <source>
        <dbReference type="ARBA" id="ARBA00023016"/>
    </source>
</evidence>
<dbReference type="InterPro" id="IPR011782">
    <property type="entry name" value="Pept_S1C_Do"/>
</dbReference>